<evidence type="ECO:0000313" key="2">
    <source>
        <dbReference type="EMBL" id="MCF0266891.1"/>
    </source>
</evidence>
<sequence>MLNLTLRNEHADDIENIFNLTQLAFLNAAHTDHTEHLIVNALRDANQLTISIVAELDEQIIGHVAISPVEISSGAQHWYGLGPISVAPEYQHQGVGKALIQHALQQLQQFNAAGCVVLGDPAYYSKFGFQPHDHLILEGVPAEYFQALTFNQSIPQGTVKYHPAFEVKA</sequence>
<evidence type="ECO:0000259" key="1">
    <source>
        <dbReference type="PROSITE" id="PS51186"/>
    </source>
</evidence>
<dbReference type="Gene3D" id="3.40.630.30">
    <property type="match status" value="1"/>
</dbReference>
<comment type="caution">
    <text evidence="2">The sequence shown here is derived from an EMBL/GenBank/DDBJ whole genome shotgun (WGS) entry which is preliminary data.</text>
</comment>
<dbReference type="RefSeq" id="WP_234624290.1">
    <property type="nucleotide sequence ID" value="NZ_JAHWXT010000011.1"/>
</dbReference>
<dbReference type="Proteomes" id="UP000887320">
    <property type="component" value="Unassembled WGS sequence"/>
</dbReference>
<dbReference type="PANTHER" id="PTHR43617:SF2">
    <property type="entry name" value="UPF0039 PROTEIN SLL0451"/>
    <property type="match status" value="1"/>
</dbReference>
<accession>A0A8X8KHA4</accession>
<dbReference type="InterPro" id="IPR050276">
    <property type="entry name" value="MshD_Acetyltransferase"/>
</dbReference>
<organism evidence="2 3">
    <name type="scientific">Acinetobacter guillouiae</name>
    <name type="common">Acinetobacter genomosp. 11</name>
    <dbReference type="NCBI Taxonomy" id="106649"/>
    <lineage>
        <taxon>Bacteria</taxon>
        <taxon>Pseudomonadati</taxon>
        <taxon>Pseudomonadota</taxon>
        <taxon>Gammaproteobacteria</taxon>
        <taxon>Moraxellales</taxon>
        <taxon>Moraxellaceae</taxon>
        <taxon>Acinetobacter</taxon>
    </lineage>
</organism>
<dbReference type="CDD" id="cd04301">
    <property type="entry name" value="NAT_SF"/>
    <property type="match status" value="1"/>
</dbReference>
<dbReference type="InterPro" id="IPR000182">
    <property type="entry name" value="GNAT_dom"/>
</dbReference>
<dbReference type="InterPro" id="IPR016181">
    <property type="entry name" value="Acyl_CoA_acyltransferase"/>
</dbReference>
<dbReference type="PROSITE" id="PS51186">
    <property type="entry name" value="GNAT"/>
    <property type="match status" value="1"/>
</dbReference>
<gene>
    <name evidence="2" type="ORF">KW868_20790</name>
</gene>
<dbReference type="PANTHER" id="PTHR43617">
    <property type="entry name" value="L-AMINO ACID N-ACETYLTRANSFERASE"/>
    <property type="match status" value="1"/>
</dbReference>
<dbReference type="GO" id="GO:0016747">
    <property type="term" value="F:acyltransferase activity, transferring groups other than amino-acyl groups"/>
    <property type="evidence" value="ECO:0007669"/>
    <property type="project" value="InterPro"/>
</dbReference>
<dbReference type="AlphaFoldDB" id="A0A8X8KHA4"/>
<feature type="domain" description="N-acetyltransferase" evidence="1">
    <location>
        <begin position="4"/>
        <end position="155"/>
    </location>
</feature>
<dbReference type="SUPFAM" id="SSF55729">
    <property type="entry name" value="Acyl-CoA N-acyltransferases (Nat)"/>
    <property type="match status" value="1"/>
</dbReference>
<protein>
    <submittedName>
        <fullName evidence="2">N-acetyltransferase</fullName>
    </submittedName>
</protein>
<dbReference type="Pfam" id="PF00583">
    <property type="entry name" value="Acetyltransf_1"/>
    <property type="match status" value="1"/>
</dbReference>
<dbReference type="EMBL" id="JAHWXT010000011">
    <property type="protein sequence ID" value="MCF0266891.1"/>
    <property type="molecule type" value="Genomic_DNA"/>
</dbReference>
<name>A0A8X8KHA4_ACIGI</name>
<evidence type="ECO:0000313" key="3">
    <source>
        <dbReference type="Proteomes" id="UP000887320"/>
    </source>
</evidence>
<reference evidence="2" key="1">
    <citation type="submission" date="2021-07" db="EMBL/GenBank/DDBJ databases">
        <authorList>
            <person name="Fernandez M."/>
            <person name="Pereira P."/>
            <person name="Torres Tejerizo G.A."/>
            <person name="Gonzalez P."/>
            <person name="Agostini E."/>
        </authorList>
    </citation>
    <scope>NUCLEOTIDE SEQUENCE</scope>
    <source>
        <strain evidence="2">SFC 500-1A</strain>
    </source>
</reference>
<proteinExistence type="predicted"/>